<dbReference type="AlphaFoldDB" id="A0AAU9THB9"/>
<reference evidence="2" key="1">
    <citation type="submission" date="2022-03" db="EMBL/GenBank/DDBJ databases">
        <authorList>
            <person name="Tunstrom K."/>
        </authorList>
    </citation>
    <scope>NUCLEOTIDE SEQUENCE</scope>
</reference>
<dbReference type="EMBL" id="CAKOGL010000004">
    <property type="protein sequence ID" value="CAH2085497.1"/>
    <property type="molecule type" value="Genomic_DNA"/>
</dbReference>
<organism evidence="2 3">
    <name type="scientific">Euphydryas editha</name>
    <name type="common">Edith's checkerspot</name>
    <dbReference type="NCBI Taxonomy" id="104508"/>
    <lineage>
        <taxon>Eukaryota</taxon>
        <taxon>Metazoa</taxon>
        <taxon>Ecdysozoa</taxon>
        <taxon>Arthropoda</taxon>
        <taxon>Hexapoda</taxon>
        <taxon>Insecta</taxon>
        <taxon>Pterygota</taxon>
        <taxon>Neoptera</taxon>
        <taxon>Endopterygota</taxon>
        <taxon>Lepidoptera</taxon>
        <taxon>Glossata</taxon>
        <taxon>Ditrysia</taxon>
        <taxon>Papilionoidea</taxon>
        <taxon>Nymphalidae</taxon>
        <taxon>Nymphalinae</taxon>
        <taxon>Euphydryas</taxon>
    </lineage>
</organism>
<gene>
    <name evidence="2" type="ORF">EEDITHA_LOCUS1968</name>
</gene>
<proteinExistence type="predicted"/>
<name>A0AAU9THB9_EUPED</name>
<keyword evidence="3" id="KW-1185">Reference proteome</keyword>
<comment type="caution">
    <text evidence="2">The sequence shown here is derived from an EMBL/GenBank/DDBJ whole genome shotgun (WGS) entry which is preliminary data.</text>
</comment>
<dbReference type="Proteomes" id="UP001153954">
    <property type="component" value="Unassembled WGS sequence"/>
</dbReference>
<evidence type="ECO:0000313" key="2">
    <source>
        <dbReference type="EMBL" id="CAH2085497.1"/>
    </source>
</evidence>
<protein>
    <submittedName>
        <fullName evidence="2">Uncharacterized protein</fullName>
    </submittedName>
</protein>
<accession>A0AAU9THB9</accession>
<evidence type="ECO:0000313" key="3">
    <source>
        <dbReference type="Proteomes" id="UP001153954"/>
    </source>
</evidence>
<evidence type="ECO:0000256" key="1">
    <source>
        <dbReference type="SAM" id="MobiDB-lite"/>
    </source>
</evidence>
<sequence length="93" mass="10745">MSNTEKKRKVIRSEGRAIVASVYHFLQEEYNFMKENNHDWCDLTPLSNIRKRTANATGVSERTVTTILKEEKELPSTSGKFVSPMKKRRKKSG</sequence>
<feature type="region of interest" description="Disordered" evidence="1">
    <location>
        <begin position="73"/>
        <end position="93"/>
    </location>
</feature>